<dbReference type="RefSeq" id="WP_090407800.1">
    <property type="nucleotide sequence ID" value="NZ_FNKM01000002.1"/>
</dbReference>
<evidence type="ECO:0000256" key="5">
    <source>
        <dbReference type="ARBA" id="ARBA00022532"/>
    </source>
</evidence>
<sequence>MSSLDSLRTLKTLEIDDKTYHYFSLPEAAKSLGDLDKLPMSLKVLLENLLRWEDNKTVTGADLKAIAAWLKERQSDREIQYRPARVLMQDFTGVPAVVDLAAMRAAVAKAGGDPQRINPLSPVDLVIDHSVMVDKFGNADAFEQNVDIEMQRNGERYAFLRWGQSAFDNFSVVPPGTGICHQVNLEYLGRTVWTKDEDGRTYAFPDTLVGTDSHTTMINGLGVLGWGVGGIEAEAAMLGQPVSMLIPEVIGFKLTGKLKEGITATDLVLTVTQMLRKKGVVGKFVEFYGDGLADLPLADRATIANMAPEYGATCGFFPVDEVTLDYLRLSGRPAATVKLVEAYTKAQGLWRNAGQEPVFTDSLALDMGSVEASLAGPKRPQDRVSLPNVGQAFSDFLDLQFKPTNKEEGRLESEGGGGVAVGNADLVGETDYEYEGQTYRLKNGAVVIAAITSCTNTSNPSVMMAAGLVAKKAVEKGLTRKPWVKTSLAPGSKVVTDYYKAAGLTQYLDKLGFDLVGYGCTTCIGNSGPLPEPIEKAIQKADLAVASVLSGNRNFEGRVHPLVKTNWLASPPLVVAYALAGTVRIDISSEPLGNDQQGNPVYLKDIWPSSQEIADAVAQVSTGMFHKEYAEVFAGDAQWQAIEVPQAATYVWQKDSTYIQHPPFFDDIAGPLPVIKDVKGANVLALLGDSVTTDHISPAGNIKADSPAGHYLREQGVEPRDFNSYGSRRGNHEVMMRGTFANIRIRNEMLGGEEGGNTLYIPTGEKMPIYDAAMKYQASGTPLVVIAGQEYGTGSSRDWAAKGTNLLGVKAVIAESFERIHRSNLVGMGVLPLQFKLDQNRKALKLTGKEKVDILGLTDAEIVPRMNLTLVITREDGSREKVEVLCRIDTLNEVEYFKSGGILHYVLRQLIGS</sequence>
<dbReference type="AlphaFoldDB" id="A0A1H1IKC8"/>
<name>A0A1H1IKC8_9PSED</name>
<gene>
    <name evidence="16" type="primary">acnA</name>
    <name evidence="16" type="ORF">FIV39_19400</name>
    <name evidence="15" type="ORF">SAMN04490186_5797</name>
</gene>
<dbReference type="InterPro" id="IPR001030">
    <property type="entry name" value="Acoase/IPM_deHydtase_lsu_aba"/>
</dbReference>
<dbReference type="UniPathway" id="UPA00223">
    <property type="reaction ID" value="UER00718"/>
</dbReference>
<evidence type="ECO:0000256" key="9">
    <source>
        <dbReference type="ARBA" id="ARBA00023014"/>
    </source>
</evidence>
<evidence type="ECO:0000313" key="15">
    <source>
        <dbReference type="EMBL" id="SDR37828.1"/>
    </source>
</evidence>
<dbReference type="EC" id="4.2.1.3" evidence="12"/>
<dbReference type="InterPro" id="IPR015931">
    <property type="entry name" value="Acnase/IPM_dHydase_lsu_aba_1/3"/>
</dbReference>
<dbReference type="InterPro" id="IPR015928">
    <property type="entry name" value="Aconitase/3IPM_dehydase_swvl"/>
</dbReference>
<evidence type="ECO:0000313" key="18">
    <source>
        <dbReference type="Proteomes" id="UP000317267"/>
    </source>
</evidence>
<evidence type="ECO:0000256" key="3">
    <source>
        <dbReference type="ARBA" id="ARBA00007185"/>
    </source>
</evidence>
<evidence type="ECO:0000256" key="4">
    <source>
        <dbReference type="ARBA" id="ARBA00022485"/>
    </source>
</evidence>
<keyword evidence="5" id="KW-0816">Tricarboxylic acid cycle</keyword>
<dbReference type="InterPro" id="IPR036008">
    <property type="entry name" value="Aconitase_4Fe-4S_dom"/>
</dbReference>
<evidence type="ECO:0000256" key="7">
    <source>
        <dbReference type="ARBA" id="ARBA00022884"/>
    </source>
</evidence>
<comment type="cofactor">
    <cofactor evidence="1">
        <name>[4Fe-4S] cluster</name>
        <dbReference type="ChEBI" id="CHEBI:49883"/>
    </cofactor>
</comment>
<evidence type="ECO:0000256" key="11">
    <source>
        <dbReference type="ARBA" id="ARBA00023501"/>
    </source>
</evidence>
<dbReference type="NCBIfam" id="NF009520">
    <property type="entry name" value="PRK12881.1"/>
    <property type="match status" value="1"/>
</dbReference>
<dbReference type="PRINTS" id="PR00415">
    <property type="entry name" value="ACONITASE"/>
</dbReference>
<dbReference type="GO" id="GO:0006099">
    <property type="term" value="P:tricarboxylic acid cycle"/>
    <property type="evidence" value="ECO:0007669"/>
    <property type="project" value="UniProtKB-UniPathway"/>
</dbReference>
<evidence type="ECO:0000256" key="10">
    <source>
        <dbReference type="ARBA" id="ARBA00023239"/>
    </source>
</evidence>
<reference evidence="16 18" key="2">
    <citation type="submission" date="2019-06" db="EMBL/GenBank/DDBJ databases">
        <title>Pseudomonas bimorpha sp. nov. isolated from bovine raw milk and skim milk concentrate.</title>
        <authorList>
            <person name="Hofmann K."/>
            <person name="Huptas C."/>
            <person name="Doll E."/>
            <person name="Scherer S."/>
            <person name="Wenning M."/>
        </authorList>
    </citation>
    <scope>NUCLEOTIDE SEQUENCE [LARGE SCALE GENOMIC DNA]</scope>
    <source>
        <strain evidence="16 18">DSM 17515</strain>
    </source>
</reference>
<evidence type="ECO:0000256" key="6">
    <source>
        <dbReference type="ARBA" id="ARBA00022723"/>
    </source>
</evidence>
<keyword evidence="9 12" id="KW-0411">Iron-sulfur</keyword>
<dbReference type="FunFam" id="3.20.19.10:FF:000001">
    <property type="entry name" value="Aconitate hydratase"/>
    <property type="match status" value="1"/>
</dbReference>
<comment type="function">
    <text evidence="12">Catalyzes the isomerization of citrate to isocitrate via cis-aconitate.</text>
</comment>
<feature type="domain" description="Aconitase/3-isopropylmalate dehydratase large subunit alpha/beta/alpha" evidence="13">
    <location>
        <begin position="73"/>
        <end position="581"/>
    </location>
</feature>
<evidence type="ECO:0000256" key="12">
    <source>
        <dbReference type="RuleBase" id="RU361275"/>
    </source>
</evidence>
<dbReference type="GO" id="GO:0046872">
    <property type="term" value="F:metal ion binding"/>
    <property type="evidence" value="ECO:0007669"/>
    <property type="project" value="UniProtKB-KW"/>
</dbReference>
<dbReference type="SUPFAM" id="SSF52016">
    <property type="entry name" value="LeuD/IlvD-like"/>
    <property type="match status" value="1"/>
</dbReference>
<dbReference type="Gene3D" id="3.30.499.10">
    <property type="entry name" value="Aconitase, domain 3"/>
    <property type="match status" value="2"/>
</dbReference>
<dbReference type="GO" id="GO:0003723">
    <property type="term" value="F:RNA binding"/>
    <property type="evidence" value="ECO:0007669"/>
    <property type="project" value="UniProtKB-KW"/>
</dbReference>
<evidence type="ECO:0000313" key="17">
    <source>
        <dbReference type="Proteomes" id="UP000198740"/>
    </source>
</evidence>
<dbReference type="InterPro" id="IPR018136">
    <property type="entry name" value="Aconitase_4Fe-4S_BS"/>
</dbReference>
<dbReference type="InterPro" id="IPR006249">
    <property type="entry name" value="Aconitase/IRP2"/>
</dbReference>
<dbReference type="Proteomes" id="UP000317267">
    <property type="component" value="Unassembled WGS sequence"/>
</dbReference>
<dbReference type="InterPro" id="IPR000573">
    <property type="entry name" value="AconitaseA/IPMdHydase_ssu_swvl"/>
</dbReference>
<keyword evidence="6" id="KW-0479">Metal-binding</keyword>
<dbReference type="InterPro" id="IPR044137">
    <property type="entry name" value="AcnA_IRP_Swivel"/>
</dbReference>
<keyword evidence="17" id="KW-1185">Reference proteome</keyword>
<dbReference type="GO" id="GO:0051539">
    <property type="term" value="F:4 iron, 4 sulfur cluster binding"/>
    <property type="evidence" value="ECO:0007669"/>
    <property type="project" value="UniProtKB-KW"/>
</dbReference>
<dbReference type="FunFam" id="3.30.499.10:FF:000009">
    <property type="entry name" value="Aconitate hydratase"/>
    <property type="match status" value="1"/>
</dbReference>
<proteinExistence type="inferred from homology"/>
<dbReference type="PROSITE" id="PS00450">
    <property type="entry name" value="ACONITASE_1"/>
    <property type="match status" value="1"/>
</dbReference>
<dbReference type="EMBL" id="VFES01000012">
    <property type="protein sequence ID" value="TWR64353.1"/>
    <property type="molecule type" value="Genomic_DNA"/>
</dbReference>
<feature type="domain" description="Aconitase A/isopropylmalate dehydratase small subunit swivel" evidence="14">
    <location>
        <begin position="710"/>
        <end position="836"/>
    </location>
</feature>
<dbReference type="FunFam" id="3.30.499.10:FF:000002">
    <property type="entry name" value="Aconitate hydratase"/>
    <property type="match status" value="1"/>
</dbReference>
<comment type="catalytic activity">
    <reaction evidence="11 12">
        <text>citrate = D-threo-isocitrate</text>
        <dbReference type="Rhea" id="RHEA:10336"/>
        <dbReference type="ChEBI" id="CHEBI:15562"/>
        <dbReference type="ChEBI" id="CHEBI:16947"/>
        <dbReference type="EC" id="4.2.1.3"/>
    </reaction>
</comment>
<evidence type="ECO:0000313" key="16">
    <source>
        <dbReference type="EMBL" id="TWR64353.1"/>
    </source>
</evidence>
<dbReference type="Gene3D" id="6.10.190.10">
    <property type="match status" value="1"/>
</dbReference>
<keyword evidence="4 12" id="KW-0004">4Fe-4S</keyword>
<evidence type="ECO:0000259" key="14">
    <source>
        <dbReference type="Pfam" id="PF00694"/>
    </source>
</evidence>
<dbReference type="Pfam" id="PF00694">
    <property type="entry name" value="Aconitase_C"/>
    <property type="match status" value="1"/>
</dbReference>
<dbReference type="NCBIfam" id="NF006757">
    <property type="entry name" value="PRK09277.1"/>
    <property type="match status" value="1"/>
</dbReference>
<dbReference type="PROSITE" id="PS01244">
    <property type="entry name" value="ACONITASE_2"/>
    <property type="match status" value="1"/>
</dbReference>
<reference evidence="15 17" key="1">
    <citation type="submission" date="2016-10" db="EMBL/GenBank/DDBJ databases">
        <authorList>
            <person name="Varghese N."/>
            <person name="Submissions S."/>
        </authorList>
    </citation>
    <scope>NUCLEOTIDE SEQUENCE [LARGE SCALE GENOMIC DNA]</scope>
    <source>
        <strain evidence="15 17">BS2976</strain>
    </source>
</reference>
<dbReference type="PANTHER" id="PTHR11670">
    <property type="entry name" value="ACONITASE/IRON-RESPONSIVE ELEMENT FAMILY MEMBER"/>
    <property type="match status" value="1"/>
</dbReference>
<comment type="pathway">
    <text evidence="2">Carbohydrate metabolism; tricarboxylic acid cycle; isocitrate from oxaloacetate: step 2/2.</text>
</comment>
<dbReference type="SUPFAM" id="SSF53732">
    <property type="entry name" value="Aconitase iron-sulfur domain"/>
    <property type="match status" value="1"/>
</dbReference>
<comment type="caution">
    <text evidence="16">The sequence shown here is derived from an EMBL/GenBank/DDBJ whole genome shotgun (WGS) entry which is preliminary data.</text>
</comment>
<evidence type="ECO:0000256" key="1">
    <source>
        <dbReference type="ARBA" id="ARBA00001966"/>
    </source>
</evidence>
<evidence type="ECO:0000256" key="2">
    <source>
        <dbReference type="ARBA" id="ARBA00004717"/>
    </source>
</evidence>
<comment type="similarity">
    <text evidence="3 12">Belongs to the aconitase/IPM isomerase family.</text>
</comment>
<dbReference type="EMBL" id="FNKM01000002">
    <property type="protein sequence ID" value="SDR37828.1"/>
    <property type="molecule type" value="Genomic_DNA"/>
</dbReference>
<accession>A0A1H1IKC8</accession>
<dbReference type="Proteomes" id="UP000198740">
    <property type="component" value="Unassembled WGS sequence"/>
</dbReference>
<dbReference type="Pfam" id="PF00330">
    <property type="entry name" value="Aconitase"/>
    <property type="match status" value="1"/>
</dbReference>
<dbReference type="GO" id="GO:0003994">
    <property type="term" value="F:aconitate hydratase activity"/>
    <property type="evidence" value="ECO:0007669"/>
    <property type="project" value="UniProtKB-EC"/>
</dbReference>
<keyword evidence="10 12" id="KW-0456">Lyase</keyword>
<dbReference type="NCBIfam" id="TIGR01341">
    <property type="entry name" value="aconitase_1"/>
    <property type="match status" value="1"/>
</dbReference>
<keyword evidence="8 12" id="KW-0408">Iron</keyword>
<dbReference type="CDD" id="cd01586">
    <property type="entry name" value="AcnA_IRP"/>
    <property type="match status" value="1"/>
</dbReference>
<dbReference type="CDD" id="cd01580">
    <property type="entry name" value="AcnA_IRP_Swivel"/>
    <property type="match status" value="1"/>
</dbReference>
<protein>
    <recommendedName>
        <fullName evidence="12">Aconitate hydratase</fullName>
        <shortName evidence="12">Aconitase</shortName>
        <ecNumber evidence="12">4.2.1.3</ecNumber>
    </recommendedName>
</protein>
<dbReference type="Gene3D" id="3.20.19.10">
    <property type="entry name" value="Aconitase, domain 4"/>
    <property type="match status" value="1"/>
</dbReference>
<dbReference type="OrthoDB" id="9764318at2"/>
<keyword evidence="7" id="KW-0694">RNA-binding</keyword>
<evidence type="ECO:0000259" key="13">
    <source>
        <dbReference type="Pfam" id="PF00330"/>
    </source>
</evidence>
<organism evidence="16 18">
    <name type="scientific">Pseudomonas grimontii</name>
    <dbReference type="NCBI Taxonomy" id="129847"/>
    <lineage>
        <taxon>Bacteria</taxon>
        <taxon>Pseudomonadati</taxon>
        <taxon>Pseudomonadota</taxon>
        <taxon>Gammaproteobacteria</taxon>
        <taxon>Pseudomonadales</taxon>
        <taxon>Pseudomonadaceae</taxon>
        <taxon>Pseudomonas</taxon>
    </lineage>
</organism>
<evidence type="ECO:0000256" key="8">
    <source>
        <dbReference type="ARBA" id="ARBA00023004"/>
    </source>
</evidence>